<dbReference type="RefSeq" id="XP_071925573.1">
    <property type="nucleotide sequence ID" value="XM_072069472.1"/>
</dbReference>
<protein>
    <recommendedName>
        <fullName evidence="1">Reverse transcriptase domain-containing protein</fullName>
    </recommendedName>
</protein>
<evidence type="ECO:0000313" key="2">
    <source>
        <dbReference type="Proteomes" id="UP001652660"/>
    </source>
</evidence>
<dbReference type="PANTHER" id="PTHR46890">
    <property type="entry name" value="NON-LTR RETROLELEMENT REVERSE TRANSCRIPTASE-LIKE PROTEIN-RELATED"/>
    <property type="match status" value="1"/>
</dbReference>
<keyword evidence="2" id="KW-1185">Reference proteome</keyword>
<dbReference type="Pfam" id="PF00078">
    <property type="entry name" value="RVT_1"/>
    <property type="match status" value="1"/>
</dbReference>
<evidence type="ECO:0000259" key="1">
    <source>
        <dbReference type="Pfam" id="PF00078"/>
    </source>
</evidence>
<dbReference type="InterPro" id="IPR000477">
    <property type="entry name" value="RT_dom"/>
</dbReference>
<evidence type="ECO:0000313" key="3">
    <source>
        <dbReference type="RefSeq" id="XP_071925573.1"/>
    </source>
</evidence>
<sequence>MFSGQETFWKQKAWVRWLKEGESNTRFFHTALLDKYARLTIRWIKDSHGYLLKEEAAIGQEAVEYFKDLLSVHQGSNAEVVMEELLAIIPPRVIQQQNAELTQEAVRDFFCDIPIPKGVANTSIVLLPKNEQPSTFTDFRPISLCTFFNKIFTKVLSTRMKPLMLELISPEQSAFVQGQEISDNILLTLEMLGSIDKKVRGHNMVLKVDIMKAFHVAMQIWL</sequence>
<name>A0ABM4W1A0_COFAR</name>
<dbReference type="Proteomes" id="UP001652660">
    <property type="component" value="Chromosome 1e"/>
</dbReference>
<dbReference type="PANTHER" id="PTHR46890:SF48">
    <property type="entry name" value="RNA-DIRECTED DNA POLYMERASE"/>
    <property type="match status" value="1"/>
</dbReference>
<dbReference type="InterPro" id="IPR052343">
    <property type="entry name" value="Retrotransposon-Effector_Assoc"/>
</dbReference>
<proteinExistence type="predicted"/>
<dbReference type="GeneID" id="113692127"/>
<organism evidence="2 3">
    <name type="scientific">Coffea arabica</name>
    <name type="common">Arabian coffee</name>
    <dbReference type="NCBI Taxonomy" id="13443"/>
    <lineage>
        <taxon>Eukaryota</taxon>
        <taxon>Viridiplantae</taxon>
        <taxon>Streptophyta</taxon>
        <taxon>Embryophyta</taxon>
        <taxon>Tracheophyta</taxon>
        <taxon>Spermatophyta</taxon>
        <taxon>Magnoliopsida</taxon>
        <taxon>eudicotyledons</taxon>
        <taxon>Gunneridae</taxon>
        <taxon>Pentapetalae</taxon>
        <taxon>asterids</taxon>
        <taxon>lamiids</taxon>
        <taxon>Gentianales</taxon>
        <taxon>Rubiaceae</taxon>
        <taxon>Ixoroideae</taxon>
        <taxon>Gardenieae complex</taxon>
        <taxon>Bertiereae - Coffeeae clade</taxon>
        <taxon>Coffeeae</taxon>
        <taxon>Coffea</taxon>
    </lineage>
</organism>
<accession>A0ABM4W1A0</accession>
<reference evidence="2" key="1">
    <citation type="journal article" date="2025" name="Foods">
        <title>Unveiling the Microbial Signatures of Arabica Coffee Cherries: Insights into Ripeness Specific Diversity, Functional Traits, and Implications for Quality and Safety.</title>
        <authorList>
            <consortium name="RefSeq"/>
            <person name="Tenea G.N."/>
            <person name="Cifuentes V."/>
            <person name="Reyes P."/>
            <person name="Cevallos-Vallejos M."/>
        </authorList>
    </citation>
    <scope>NUCLEOTIDE SEQUENCE [LARGE SCALE GENOMIC DNA]</scope>
</reference>
<reference evidence="3" key="2">
    <citation type="submission" date="2025-08" db="UniProtKB">
        <authorList>
            <consortium name="RefSeq"/>
        </authorList>
    </citation>
    <scope>IDENTIFICATION</scope>
    <source>
        <tissue evidence="3">Leaves</tissue>
    </source>
</reference>
<gene>
    <name evidence="3" type="primary">LOC113692127</name>
</gene>
<feature type="domain" description="Reverse transcriptase" evidence="1">
    <location>
        <begin position="129"/>
        <end position="215"/>
    </location>
</feature>